<organism evidence="2 3">
    <name type="scientific">Boletus edulis BED1</name>
    <dbReference type="NCBI Taxonomy" id="1328754"/>
    <lineage>
        <taxon>Eukaryota</taxon>
        <taxon>Fungi</taxon>
        <taxon>Dikarya</taxon>
        <taxon>Basidiomycota</taxon>
        <taxon>Agaricomycotina</taxon>
        <taxon>Agaricomycetes</taxon>
        <taxon>Agaricomycetidae</taxon>
        <taxon>Boletales</taxon>
        <taxon>Boletineae</taxon>
        <taxon>Boletaceae</taxon>
        <taxon>Boletoideae</taxon>
        <taxon>Boletus</taxon>
    </lineage>
</organism>
<evidence type="ECO:0000313" key="3">
    <source>
        <dbReference type="Proteomes" id="UP001194468"/>
    </source>
</evidence>
<name>A0AAD4BWZ3_BOLED</name>
<evidence type="ECO:0000256" key="1">
    <source>
        <dbReference type="SAM" id="SignalP"/>
    </source>
</evidence>
<dbReference type="AlphaFoldDB" id="A0AAD4BWZ3"/>
<keyword evidence="1" id="KW-0732">Signal</keyword>
<reference evidence="2" key="2">
    <citation type="journal article" date="2020" name="Nat. Commun.">
        <title>Large-scale genome sequencing of mycorrhizal fungi provides insights into the early evolution of symbiotic traits.</title>
        <authorList>
            <person name="Miyauchi S."/>
            <person name="Kiss E."/>
            <person name="Kuo A."/>
            <person name="Drula E."/>
            <person name="Kohler A."/>
            <person name="Sanchez-Garcia M."/>
            <person name="Morin E."/>
            <person name="Andreopoulos B."/>
            <person name="Barry K.W."/>
            <person name="Bonito G."/>
            <person name="Buee M."/>
            <person name="Carver A."/>
            <person name="Chen C."/>
            <person name="Cichocki N."/>
            <person name="Clum A."/>
            <person name="Culley D."/>
            <person name="Crous P.W."/>
            <person name="Fauchery L."/>
            <person name="Girlanda M."/>
            <person name="Hayes R.D."/>
            <person name="Keri Z."/>
            <person name="LaButti K."/>
            <person name="Lipzen A."/>
            <person name="Lombard V."/>
            <person name="Magnuson J."/>
            <person name="Maillard F."/>
            <person name="Murat C."/>
            <person name="Nolan M."/>
            <person name="Ohm R.A."/>
            <person name="Pangilinan J."/>
            <person name="Pereira M.F."/>
            <person name="Perotto S."/>
            <person name="Peter M."/>
            <person name="Pfister S."/>
            <person name="Riley R."/>
            <person name="Sitrit Y."/>
            <person name="Stielow J.B."/>
            <person name="Szollosi G."/>
            <person name="Zifcakova L."/>
            <person name="Stursova M."/>
            <person name="Spatafora J.W."/>
            <person name="Tedersoo L."/>
            <person name="Vaario L.M."/>
            <person name="Yamada A."/>
            <person name="Yan M."/>
            <person name="Wang P."/>
            <person name="Xu J."/>
            <person name="Bruns T."/>
            <person name="Baldrian P."/>
            <person name="Vilgalys R."/>
            <person name="Dunand C."/>
            <person name="Henrissat B."/>
            <person name="Grigoriev I.V."/>
            <person name="Hibbett D."/>
            <person name="Nagy L.G."/>
            <person name="Martin F.M."/>
        </authorList>
    </citation>
    <scope>NUCLEOTIDE SEQUENCE</scope>
    <source>
        <strain evidence="2">BED1</strain>
    </source>
</reference>
<protein>
    <submittedName>
        <fullName evidence="2">Uncharacterized protein</fullName>
    </submittedName>
</protein>
<feature type="chain" id="PRO_5042283793" evidence="1">
    <location>
        <begin position="25"/>
        <end position="133"/>
    </location>
</feature>
<comment type="caution">
    <text evidence="2">The sequence shown here is derived from an EMBL/GenBank/DDBJ whole genome shotgun (WGS) entry which is preliminary data.</text>
</comment>
<keyword evidence="3" id="KW-1185">Reference proteome</keyword>
<sequence length="133" mass="14477">MGFVGKCLMKLGAWCLSCIFLSSQETEPQAGSSAPGKAKLPSLWYKIQSDDAGSLSIKKKTFRLRRDPEKKTESAGVGPPSSDLDFDVVTIPEAINNLPESVDLTILDSVPRQRTISVNLRRLSPPRLDAAMS</sequence>
<evidence type="ECO:0000313" key="2">
    <source>
        <dbReference type="EMBL" id="KAF8442227.1"/>
    </source>
</evidence>
<dbReference type="Proteomes" id="UP001194468">
    <property type="component" value="Unassembled WGS sequence"/>
</dbReference>
<reference evidence="2" key="1">
    <citation type="submission" date="2019-10" db="EMBL/GenBank/DDBJ databases">
        <authorList>
            <consortium name="DOE Joint Genome Institute"/>
            <person name="Kuo A."/>
            <person name="Miyauchi S."/>
            <person name="Kiss E."/>
            <person name="Drula E."/>
            <person name="Kohler A."/>
            <person name="Sanchez-Garcia M."/>
            <person name="Andreopoulos B."/>
            <person name="Barry K.W."/>
            <person name="Bonito G."/>
            <person name="Buee M."/>
            <person name="Carver A."/>
            <person name="Chen C."/>
            <person name="Cichocki N."/>
            <person name="Clum A."/>
            <person name="Culley D."/>
            <person name="Crous P.W."/>
            <person name="Fauchery L."/>
            <person name="Girlanda M."/>
            <person name="Hayes R."/>
            <person name="Keri Z."/>
            <person name="LaButti K."/>
            <person name="Lipzen A."/>
            <person name="Lombard V."/>
            <person name="Magnuson J."/>
            <person name="Maillard F."/>
            <person name="Morin E."/>
            <person name="Murat C."/>
            <person name="Nolan M."/>
            <person name="Ohm R."/>
            <person name="Pangilinan J."/>
            <person name="Pereira M."/>
            <person name="Perotto S."/>
            <person name="Peter M."/>
            <person name="Riley R."/>
            <person name="Sitrit Y."/>
            <person name="Stielow B."/>
            <person name="Szollosi G."/>
            <person name="Zifcakova L."/>
            <person name="Stursova M."/>
            <person name="Spatafora J.W."/>
            <person name="Tedersoo L."/>
            <person name="Vaario L.-M."/>
            <person name="Yamada A."/>
            <person name="Yan M."/>
            <person name="Wang P."/>
            <person name="Xu J."/>
            <person name="Bruns T."/>
            <person name="Baldrian P."/>
            <person name="Vilgalys R."/>
            <person name="Henrissat B."/>
            <person name="Grigoriev I.V."/>
            <person name="Hibbett D."/>
            <person name="Nagy L.G."/>
            <person name="Martin F.M."/>
        </authorList>
    </citation>
    <scope>NUCLEOTIDE SEQUENCE</scope>
    <source>
        <strain evidence="2">BED1</strain>
    </source>
</reference>
<accession>A0AAD4BWZ3</accession>
<dbReference type="EMBL" id="WHUW01000009">
    <property type="protein sequence ID" value="KAF8442227.1"/>
    <property type="molecule type" value="Genomic_DNA"/>
</dbReference>
<gene>
    <name evidence="2" type="ORF">L210DRAFT_3503231</name>
</gene>
<feature type="signal peptide" evidence="1">
    <location>
        <begin position="1"/>
        <end position="24"/>
    </location>
</feature>
<proteinExistence type="predicted"/>